<dbReference type="EMBL" id="JAFCMP010000445">
    <property type="protein sequence ID" value="KAG5179786.1"/>
    <property type="molecule type" value="Genomic_DNA"/>
</dbReference>
<feature type="region of interest" description="Disordered" evidence="1">
    <location>
        <begin position="136"/>
        <end position="166"/>
    </location>
</feature>
<organism evidence="2 3">
    <name type="scientific">Tribonema minus</name>
    <dbReference type="NCBI Taxonomy" id="303371"/>
    <lineage>
        <taxon>Eukaryota</taxon>
        <taxon>Sar</taxon>
        <taxon>Stramenopiles</taxon>
        <taxon>Ochrophyta</taxon>
        <taxon>PX clade</taxon>
        <taxon>Xanthophyceae</taxon>
        <taxon>Tribonematales</taxon>
        <taxon>Tribonemataceae</taxon>
        <taxon>Tribonema</taxon>
    </lineage>
</organism>
<name>A0A836CD93_9STRA</name>
<evidence type="ECO:0000313" key="2">
    <source>
        <dbReference type="EMBL" id="KAG5179786.1"/>
    </source>
</evidence>
<evidence type="ECO:0000256" key="1">
    <source>
        <dbReference type="SAM" id="MobiDB-lite"/>
    </source>
</evidence>
<dbReference type="Proteomes" id="UP000664859">
    <property type="component" value="Unassembled WGS sequence"/>
</dbReference>
<gene>
    <name evidence="2" type="ORF">JKP88DRAFT_241765</name>
</gene>
<protein>
    <submittedName>
        <fullName evidence="2">Uncharacterized protein</fullName>
    </submittedName>
</protein>
<reference evidence="2" key="1">
    <citation type="submission" date="2021-02" db="EMBL/GenBank/DDBJ databases">
        <title>First Annotated Genome of the Yellow-green Alga Tribonema minus.</title>
        <authorList>
            <person name="Mahan K.M."/>
        </authorList>
    </citation>
    <scope>NUCLEOTIDE SEQUENCE</scope>
    <source>
        <strain evidence="2">UTEX B ZZ1240</strain>
    </source>
</reference>
<evidence type="ECO:0000313" key="3">
    <source>
        <dbReference type="Proteomes" id="UP000664859"/>
    </source>
</evidence>
<dbReference type="AlphaFoldDB" id="A0A836CD93"/>
<keyword evidence="3" id="KW-1185">Reference proteome</keyword>
<sequence length="648" mass="69138">MATTLAPFQSSLQEKFERAQQVAAQFNQVAAQFEQALEAEKAKAAADIKVNAANQDITASTEALDDALAKEEVARQATVVAREAMAEAEREEDAAKKATAVAREKKDTADRAFAAAQALKAEKASIAAKALETAEALEVSQGPPPGEDVQKVEGFDGDGGSVDDANFSTATAGSAAAAGGSAATVGTAAAGSAAAAGGKPLDVASPGRHTILRITGRLGNTLESPTTSFVPRPVTNNAMFAAVRNAVLVNNDVVYKIREEGARRFLLCCDDDGSLVPALLSIDPDLAACTLTLVADLITSESAMTVSLQNAVQPVVSIYAVTAGKVTVVRDDRLDGFNVTLCAQAPLRFTTRSGSIDVTLSIDPGSCVLVLHVMSESARRRFLDAMRGRIEGSYDDGADATGKIAQVQAPRRSCRLAENRAACWTEVESKMRCGLRIGDSSIRVPQGAPREKGLFANTDLPPGFHFPYVAKARWLRCDKHRTNTYCVTASIPADDEGEQDRDVRAEGKKLVADGDPDIVTAMTGNEVCSFAARINEPPLGSRGYTAMMVDNPSITARDYYDSLRTDRCIVPGIVVLPFGATKGEEIFMWYGKGFKRSYPDFTESTDPVARANIETFDRLLHSNTVVNALHNQSALQPQWYRCGMWNGL</sequence>
<comment type="caution">
    <text evidence="2">The sequence shown here is derived from an EMBL/GenBank/DDBJ whole genome shotgun (WGS) entry which is preliminary data.</text>
</comment>
<proteinExistence type="predicted"/>
<accession>A0A836CD93</accession>